<name>X0UF25_9ZZZZ</name>
<dbReference type="EMBL" id="BARS01028072">
    <property type="protein sequence ID" value="GAG04210.1"/>
    <property type="molecule type" value="Genomic_DNA"/>
</dbReference>
<protein>
    <submittedName>
        <fullName evidence="1">Uncharacterized protein</fullName>
    </submittedName>
</protein>
<comment type="caution">
    <text evidence="1">The sequence shown here is derived from an EMBL/GenBank/DDBJ whole genome shotgun (WGS) entry which is preliminary data.</text>
</comment>
<reference evidence="1" key="1">
    <citation type="journal article" date="2014" name="Front. Microbiol.">
        <title>High frequency of phylogenetically diverse reductive dehalogenase-homologous genes in deep subseafloor sedimentary metagenomes.</title>
        <authorList>
            <person name="Kawai M."/>
            <person name="Futagami T."/>
            <person name="Toyoda A."/>
            <person name="Takaki Y."/>
            <person name="Nishi S."/>
            <person name="Hori S."/>
            <person name="Arai W."/>
            <person name="Tsubouchi T."/>
            <person name="Morono Y."/>
            <person name="Uchiyama I."/>
            <person name="Ito T."/>
            <person name="Fujiyama A."/>
            <person name="Inagaki F."/>
            <person name="Takami H."/>
        </authorList>
    </citation>
    <scope>NUCLEOTIDE SEQUENCE</scope>
    <source>
        <strain evidence="1">Expedition CK06-06</strain>
    </source>
</reference>
<gene>
    <name evidence="1" type="ORF">S01H1_44035</name>
</gene>
<accession>X0UF25</accession>
<organism evidence="1">
    <name type="scientific">marine sediment metagenome</name>
    <dbReference type="NCBI Taxonomy" id="412755"/>
    <lineage>
        <taxon>unclassified sequences</taxon>
        <taxon>metagenomes</taxon>
        <taxon>ecological metagenomes</taxon>
    </lineage>
</organism>
<evidence type="ECO:0000313" key="1">
    <source>
        <dbReference type="EMBL" id="GAG04210.1"/>
    </source>
</evidence>
<dbReference type="AlphaFoldDB" id="X0UF25"/>
<proteinExistence type="predicted"/>
<feature type="non-terminal residue" evidence="1">
    <location>
        <position position="1"/>
    </location>
</feature>
<sequence>ETDFKNLKVMGVNAKEKIVVIFYEGVASQELYPDVGKKLIEKKVIREDNLMNSRIANKGQDNEYEEVYINLNLPDYYRVRVFLTAYNPNYKISPNSKILKTNSLIH</sequence>